<evidence type="ECO:0000256" key="5">
    <source>
        <dbReference type="ARBA" id="ARBA00023136"/>
    </source>
</evidence>
<dbReference type="GeneID" id="89997047"/>
<evidence type="ECO:0000313" key="8">
    <source>
        <dbReference type="Proteomes" id="UP001334248"/>
    </source>
</evidence>
<evidence type="ECO:0000313" key="7">
    <source>
        <dbReference type="EMBL" id="KAK5944317.1"/>
    </source>
</evidence>
<evidence type="ECO:0000256" key="4">
    <source>
        <dbReference type="ARBA" id="ARBA00022989"/>
    </source>
</evidence>
<keyword evidence="3 6" id="KW-0812">Transmembrane</keyword>
<name>A0ABR0RV70_9EURO</name>
<dbReference type="InterPro" id="IPR002528">
    <property type="entry name" value="MATE_fam"/>
</dbReference>
<feature type="transmembrane region" description="Helical" evidence="6">
    <location>
        <begin position="211"/>
        <end position="232"/>
    </location>
</feature>
<evidence type="ECO:0000256" key="3">
    <source>
        <dbReference type="ARBA" id="ARBA00022692"/>
    </source>
</evidence>
<reference evidence="7 8" key="1">
    <citation type="journal article" date="2023" name="Res Sq">
        <title>Genomic and morphological characterization of Knufia obscura isolated from the Mars 2020 spacecraft assembly facility.</title>
        <authorList>
            <person name="Chander A.M."/>
            <person name="Teixeira M.M."/>
            <person name="Singh N.K."/>
            <person name="Williams M.P."/>
            <person name="Parker C.W."/>
            <person name="Leo P."/>
            <person name="Stajich J.E."/>
            <person name="Torok T."/>
            <person name="Tighe S."/>
            <person name="Mason C.E."/>
            <person name="Venkateswaran K."/>
        </authorList>
    </citation>
    <scope>NUCLEOTIDE SEQUENCE [LARGE SCALE GENOMIC DNA]</scope>
    <source>
        <strain evidence="7 8">CCFEE 5817</strain>
    </source>
</reference>
<proteinExistence type="inferred from homology"/>
<gene>
    <name evidence="7" type="ORF">PMZ80_003598</name>
</gene>
<feature type="transmembrane region" description="Helical" evidence="6">
    <location>
        <begin position="325"/>
        <end position="349"/>
    </location>
</feature>
<keyword evidence="8" id="KW-1185">Reference proteome</keyword>
<protein>
    <recommendedName>
        <fullName evidence="9">Transporter</fullName>
    </recommendedName>
</protein>
<evidence type="ECO:0000256" key="2">
    <source>
        <dbReference type="ARBA" id="ARBA00010199"/>
    </source>
</evidence>
<evidence type="ECO:0008006" key="9">
    <source>
        <dbReference type="Google" id="ProtNLM"/>
    </source>
</evidence>
<comment type="similarity">
    <text evidence="2">Belongs to the multi antimicrobial extrusion (MATE) (TC 2.A.66.1) family.</text>
</comment>
<dbReference type="InterPro" id="IPR045069">
    <property type="entry name" value="MATE_euk"/>
</dbReference>
<comment type="caution">
    <text evidence="7">The sequence shown here is derived from an EMBL/GenBank/DDBJ whole genome shotgun (WGS) entry which is preliminary data.</text>
</comment>
<sequence>MAASSETAPLLRQASLSKANDQTPNGYLQPYDTIPAGNCALDGSETTWKNEAKLLARYSAPLVVTYVLQYSYTFVTVIVAGRLGTSELAAASIASMTANITGLAIYEGLATSLDTLTSQAFGSGRKQLVGLHVQRMIALTLLITIPIGAIWICSPWILERLVPETHVAHLAGDFLRFYLIGAPGYGVFETLKRFTQAQGDFMGPMRALENWGPMIQLALPGVLTILSEWLAFDILTFSASYLSEQHLAAQSVLMSIVVMTFHIPMPTSIAATTRFGNLIGSGNIPAARIAFRTYYTIFVGIGVFNIILLTSLRHAIARAFTDDQAVVQIIVAVMPVVAAAQLFDAFSALSNALTRGLGRQVIAGWVNLGVYYCFSVPLSLLLTFGPPKLELVGLWTGPLIGLGLVAMILYLYMRFADWGIAVKEAREREE</sequence>
<keyword evidence="5 6" id="KW-0472">Membrane</keyword>
<dbReference type="Pfam" id="PF01554">
    <property type="entry name" value="MatE"/>
    <property type="match status" value="2"/>
</dbReference>
<dbReference type="RefSeq" id="XP_064732407.1">
    <property type="nucleotide sequence ID" value="XM_064872027.1"/>
</dbReference>
<dbReference type="Proteomes" id="UP001334248">
    <property type="component" value="Unassembled WGS sequence"/>
</dbReference>
<feature type="transmembrane region" description="Helical" evidence="6">
    <location>
        <begin position="394"/>
        <end position="413"/>
    </location>
</feature>
<evidence type="ECO:0000256" key="1">
    <source>
        <dbReference type="ARBA" id="ARBA00004141"/>
    </source>
</evidence>
<keyword evidence="4 6" id="KW-1133">Transmembrane helix</keyword>
<accession>A0ABR0RV70</accession>
<dbReference type="EMBL" id="JAVHJV010000003">
    <property type="protein sequence ID" value="KAK5944317.1"/>
    <property type="molecule type" value="Genomic_DNA"/>
</dbReference>
<feature type="transmembrane region" description="Helical" evidence="6">
    <location>
        <begin position="136"/>
        <end position="158"/>
    </location>
</feature>
<feature type="transmembrane region" description="Helical" evidence="6">
    <location>
        <begin position="293"/>
        <end position="313"/>
    </location>
</feature>
<dbReference type="CDD" id="cd13132">
    <property type="entry name" value="MATE_eukaryotic"/>
    <property type="match status" value="1"/>
</dbReference>
<feature type="transmembrane region" description="Helical" evidence="6">
    <location>
        <begin position="252"/>
        <end position="272"/>
    </location>
</feature>
<evidence type="ECO:0000256" key="6">
    <source>
        <dbReference type="SAM" id="Phobius"/>
    </source>
</evidence>
<feature type="transmembrane region" description="Helical" evidence="6">
    <location>
        <begin position="361"/>
        <end position="382"/>
    </location>
</feature>
<comment type="subcellular location">
    <subcellularLocation>
        <location evidence="1">Membrane</location>
        <topology evidence="1">Multi-pass membrane protein</topology>
    </subcellularLocation>
</comment>
<organism evidence="7 8">
    <name type="scientific">Knufia obscura</name>
    <dbReference type="NCBI Taxonomy" id="1635080"/>
    <lineage>
        <taxon>Eukaryota</taxon>
        <taxon>Fungi</taxon>
        <taxon>Dikarya</taxon>
        <taxon>Ascomycota</taxon>
        <taxon>Pezizomycotina</taxon>
        <taxon>Eurotiomycetes</taxon>
        <taxon>Chaetothyriomycetidae</taxon>
        <taxon>Chaetothyriales</taxon>
        <taxon>Trichomeriaceae</taxon>
        <taxon>Knufia</taxon>
    </lineage>
</organism>
<dbReference type="PANTHER" id="PTHR11206">
    <property type="entry name" value="MULTIDRUG RESISTANCE PROTEIN"/>
    <property type="match status" value="1"/>
</dbReference>